<dbReference type="GO" id="GO:0042597">
    <property type="term" value="C:periplasmic space"/>
    <property type="evidence" value="ECO:0007669"/>
    <property type="project" value="UniProtKB-SubCell"/>
</dbReference>
<dbReference type="Gene3D" id="3.40.190.10">
    <property type="entry name" value="Periplasmic binding protein-like II"/>
    <property type="match status" value="2"/>
</dbReference>
<dbReference type="KEGG" id="psol:S284_04410"/>
<keyword evidence="6" id="KW-0812">Transmembrane</keyword>
<evidence type="ECO:0000313" key="7">
    <source>
        <dbReference type="EMBL" id="RMI88659.1"/>
    </source>
</evidence>
<evidence type="ECO:0000256" key="3">
    <source>
        <dbReference type="ARBA" id="ARBA00022729"/>
    </source>
</evidence>
<evidence type="ECO:0000256" key="4">
    <source>
        <dbReference type="ARBA" id="ARBA00022764"/>
    </source>
</evidence>
<evidence type="ECO:0000313" key="8">
    <source>
        <dbReference type="Proteomes" id="UP000283896"/>
    </source>
</evidence>
<dbReference type="PANTHER" id="PTHR30222:SF17">
    <property type="entry name" value="SPERMIDINE_PUTRESCINE-BINDING PERIPLASMIC PROTEIN"/>
    <property type="match status" value="1"/>
</dbReference>
<dbReference type="InterPro" id="IPR006059">
    <property type="entry name" value="SBP"/>
</dbReference>
<dbReference type="PRINTS" id="PR00909">
    <property type="entry name" value="SPERMDNBNDNG"/>
</dbReference>
<proteinExistence type="predicted"/>
<organism evidence="7 8">
    <name type="scientific">Candidatus Phytoplasma solani</name>
    <dbReference type="NCBI Taxonomy" id="69896"/>
    <lineage>
        <taxon>Bacteria</taxon>
        <taxon>Bacillati</taxon>
        <taxon>Mycoplasmatota</taxon>
        <taxon>Mollicutes</taxon>
        <taxon>Acholeplasmatales</taxon>
        <taxon>Acholeplasmataceae</taxon>
        <taxon>Candidatus Phytoplasma</taxon>
        <taxon>16SrXII (Stolbur group)</taxon>
    </lineage>
</organism>
<keyword evidence="3" id="KW-0732">Signal</keyword>
<sequence length="398" mass="47068">MKLNIKKILSYFGFGIVFVLVVILLIKFNKSESEDNKSQQVLTLFNWGEYLDPQTIIDFEKETKIKVKQVLFSSNELAVTKIKSHNKYDLAILSEYAIDQLIQADFLEKIDKDKLKEKEEKEKEYYSDSQYNDKYKEINKKLPNNFADYAVPYFWGKVVLVYNKKKIKKEEIEDKGFKILKDAKLKVALCNNSRDSLMIGLKANGLSIDNLTPEDLKKAKNWILDLKKEKSDVAFINDQLIDRMLQKNQEYYDVAVAYSGDAKFLKEKNDNLDFISPKEGTNIWVDALVMPKESKKDLAYQFITFLREKNNYNKNLKYVKYDSPYKNNENNEIEIKEKEDQVYKYDENNQKLINTYWNDIIAYPSKKDYWLFVLSTLIVISIFVWYVINKLSNNYIRI</sequence>
<keyword evidence="4" id="KW-0574">Periplasm</keyword>
<dbReference type="EMBL" id="MPBG01000005">
    <property type="protein sequence ID" value="RMI88659.1"/>
    <property type="molecule type" value="Genomic_DNA"/>
</dbReference>
<keyword evidence="5" id="KW-0175">Coiled coil</keyword>
<dbReference type="GO" id="GO:0015846">
    <property type="term" value="P:polyamine transport"/>
    <property type="evidence" value="ECO:0007669"/>
    <property type="project" value="InterPro"/>
</dbReference>
<keyword evidence="2" id="KW-0813">Transport</keyword>
<dbReference type="GO" id="GO:0019808">
    <property type="term" value="F:polyamine binding"/>
    <property type="evidence" value="ECO:0007669"/>
    <property type="project" value="InterPro"/>
</dbReference>
<dbReference type="STRING" id="69896.S284_04410"/>
<dbReference type="RefSeq" id="WP_023161563.1">
    <property type="nucleotide sequence ID" value="NC_022588.1"/>
</dbReference>
<keyword evidence="6" id="KW-0472">Membrane</keyword>
<dbReference type="InterPro" id="IPR001188">
    <property type="entry name" value="Sperm_putr-bd"/>
</dbReference>
<evidence type="ECO:0000256" key="5">
    <source>
        <dbReference type="SAM" id="Coils"/>
    </source>
</evidence>
<gene>
    <name evidence="7" type="primary">potD</name>
    <name evidence="7" type="ORF">PSSA1_v1c3880</name>
</gene>
<name>A0A421NXA1_9MOLU</name>
<dbReference type="SUPFAM" id="SSF53850">
    <property type="entry name" value="Periplasmic binding protein-like II"/>
    <property type="match status" value="1"/>
</dbReference>
<feature type="transmembrane region" description="Helical" evidence="6">
    <location>
        <begin position="369"/>
        <end position="388"/>
    </location>
</feature>
<comment type="subcellular location">
    <subcellularLocation>
        <location evidence="1">Periplasm</location>
    </subcellularLocation>
</comment>
<dbReference type="Proteomes" id="UP000283896">
    <property type="component" value="Unassembled WGS sequence"/>
</dbReference>
<dbReference type="Pfam" id="PF13416">
    <property type="entry name" value="SBP_bac_8"/>
    <property type="match status" value="1"/>
</dbReference>
<feature type="coiled-coil region" evidence="5">
    <location>
        <begin position="328"/>
        <end position="355"/>
    </location>
</feature>
<reference evidence="8" key="1">
    <citation type="submission" date="2016-11" db="EMBL/GenBank/DDBJ databases">
        <title>Genome sequence of Candidatus Phytoplasma solani strain SA-1.</title>
        <authorList>
            <person name="Haryono M."/>
            <person name="Samarzija I."/>
            <person name="Seruga Music M."/>
            <person name="Hogenhout S."/>
            <person name="Kuo C.-H."/>
        </authorList>
    </citation>
    <scope>NUCLEOTIDE SEQUENCE [LARGE SCALE GENOMIC DNA]</scope>
    <source>
        <strain evidence="8">SA-1</strain>
    </source>
</reference>
<keyword evidence="6" id="KW-1133">Transmembrane helix</keyword>
<evidence type="ECO:0000256" key="6">
    <source>
        <dbReference type="SAM" id="Phobius"/>
    </source>
</evidence>
<evidence type="ECO:0000256" key="1">
    <source>
        <dbReference type="ARBA" id="ARBA00004418"/>
    </source>
</evidence>
<comment type="caution">
    <text evidence="7">The sequence shown here is derived from an EMBL/GenBank/DDBJ whole genome shotgun (WGS) entry which is preliminary data.</text>
</comment>
<protein>
    <submittedName>
        <fullName evidence="7">ABC-type spermidine/putrescine transport system, substrate-binding protein</fullName>
    </submittedName>
</protein>
<evidence type="ECO:0000256" key="2">
    <source>
        <dbReference type="ARBA" id="ARBA00022448"/>
    </source>
</evidence>
<feature type="transmembrane region" description="Helical" evidence="6">
    <location>
        <begin position="9"/>
        <end position="28"/>
    </location>
</feature>
<keyword evidence="8" id="KW-1185">Reference proteome</keyword>
<dbReference type="PANTHER" id="PTHR30222">
    <property type="entry name" value="SPERMIDINE/PUTRESCINE-BINDING PERIPLASMIC PROTEIN"/>
    <property type="match status" value="1"/>
</dbReference>
<dbReference type="AlphaFoldDB" id="A0A421NXA1"/>
<dbReference type="OrthoDB" id="9782004at2"/>
<accession>A0A421NXA1</accession>